<dbReference type="Proteomes" id="UP001141552">
    <property type="component" value="Unassembled WGS sequence"/>
</dbReference>
<name>A0A9Q0FY50_9ROSI</name>
<dbReference type="AlphaFoldDB" id="A0A9Q0FY50"/>
<accession>A0A9Q0FY50</accession>
<organism evidence="2 3">
    <name type="scientific">Turnera subulata</name>
    <dbReference type="NCBI Taxonomy" id="218843"/>
    <lineage>
        <taxon>Eukaryota</taxon>
        <taxon>Viridiplantae</taxon>
        <taxon>Streptophyta</taxon>
        <taxon>Embryophyta</taxon>
        <taxon>Tracheophyta</taxon>
        <taxon>Spermatophyta</taxon>
        <taxon>Magnoliopsida</taxon>
        <taxon>eudicotyledons</taxon>
        <taxon>Gunneridae</taxon>
        <taxon>Pentapetalae</taxon>
        <taxon>rosids</taxon>
        <taxon>fabids</taxon>
        <taxon>Malpighiales</taxon>
        <taxon>Passifloraceae</taxon>
        <taxon>Turnera</taxon>
    </lineage>
</organism>
<sequence length="139" mass="15609">MSSDGKANSHGAGLHKRMAKMVKNFKGSASTKGAKDMEIQAKDVPNENKPTTAGQPNFGYQYGNGPIPQNGYGYGYYNAYPWNFPASYPHPNDMYYHQQYSHHPPYDPTYYAQHQSYFPQPPPGPRNTRLGDPDLCSIM</sequence>
<reference evidence="2" key="2">
    <citation type="journal article" date="2023" name="Plants (Basel)">
        <title>Annotation of the Turnera subulata (Passifloraceae) Draft Genome Reveals the S-Locus Evolved after the Divergence of Turneroideae from Passifloroideae in a Stepwise Manner.</title>
        <authorList>
            <person name="Henning P.M."/>
            <person name="Roalson E.H."/>
            <person name="Mir W."/>
            <person name="McCubbin A.G."/>
            <person name="Shore J.S."/>
        </authorList>
    </citation>
    <scope>NUCLEOTIDE SEQUENCE</scope>
    <source>
        <strain evidence="2">F60SS</strain>
    </source>
</reference>
<feature type="region of interest" description="Disordered" evidence="1">
    <location>
        <begin position="115"/>
        <end position="139"/>
    </location>
</feature>
<feature type="region of interest" description="Disordered" evidence="1">
    <location>
        <begin position="27"/>
        <end position="62"/>
    </location>
</feature>
<proteinExistence type="predicted"/>
<evidence type="ECO:0000256" key="1">
    <source>
        <dbReference type="SAM" id="MobiDB-lite"/>
    </source>
</evidence>
<evidence type="ECO:0000313" key="2">
    <source>
        <dbReference type="EMBL" id="KAJ4838835.1"/>
    </source>
</evidence>
<protein>
    <submittedName>
        <fullName evidence="2">Uncharacterized protein</fullName>
    </submittedName>
</protein>
<gene>
    <name evidence="2" type="ORF">Tsubulata_013930</name>
</gene>
<reference evidence="2" key="1">
    <citation type="submission" date="2022-02" db="EMBL/GenBank/DDBJ databases">
        <authorList>
            <person name="Henning P.M."/>
            <person name="McCubbin A.G."/>
            <person name="Shore J.S."/>
        </authorList>
    </citation>
    <scope>NUCLEOTIDE SEQUENCE</scope>
    <source>
        <strain evidence="2">F60SS</strain>
        <tissue evidence="2">Leaves</tissue>
    </source>
</reference>
<feature type="compositionally biased region" description="Basic and acidic residues" evidence="1">
    <location>
        <begin position="33"/>
        <end position="46"/>
    </location>
</feature>
<dbReference type="EMBL" id="JAKUCV010003465">
    <property type="protein sequence ID" value="KAJ4838835.1"/>
    <property type="molecule type" value="Genomic_DNA"/>
</dbReference>
<evidence type="ECO:0000313" key="3">
    <source>
        <dbReference type="Proteomes" id="UP001141552"/>
    </source>
</evidence>
<keyword evidence="3" id="KW-1185">Reference proteome</keyword>
<comment type="caution">
    <text evidence="2">The sequence shown here is derived from an EMBL/GenBank/DDBJ whole genome shotgun (WGS) entry which is preliminary data.</text>
</comment>